<keyword evidence="3" id="KW-0813">Transport</keyword>
<evidence type="ECO:0000256" key="1">
    <source>
        <dbReference type="ARBA" id="ARBA00004141"/>
    </source>
</evidence>
<organism evidence="10 11">
    <name type="scientific">Hemibagrus wyckioides</name>
    <dbReference type="NCBI Taxonomy" id="337641"/>
    <lineage>
        <taxon>Eukaryota</taxon>
        <taxon>Metazoa</taxon>
        <taxon>Chordata</taxon>
        <taxon>Craniata</taxon>
        <taxon>Vertebrata</taxon>
        <taxon>Euteleostomi</taxon>
        <taxon>Actinopterygii</taxon>
        <taxon>Neopterygii</taxon>
        <taxon>Teleostei</taxon>
        <taxon>Ostariophysi</taxon>
        <taxon>Siluriformes</taxon>
        <taxon>Bagridae</taxon>
        <taxon>Hemibagrus</taxon>
    </lineage>
</organism>
<evidence type="ECO:0000256" key="7">
    <source>
        <dbReference type="ARBA" id="ARBA00023136"/>
    </source>
</evidence>
<name>A0A9D3N4M5_9TELE</name>
<comment type="subcellular location">
    <subcellularLocation>
        <location evidence="1">Membrane</location>
        <topology evidence="1">Multi-pass membrane protein</topology>
    </subcellularLocation>
</comment>
<sequence length="246" mass="27997">MTKVITGFLRKHSRDVGLCSLFLGLMEKLMDSDFVCPCQPSLNIFLSVGYAIEPFLTCFIYTWFYLDVSSMTETGGEEEESKRKATCSTDTALKLEDRRGEKKSKHDKVFNSLIISLIWLFFFFMDGQYVACACSCWGGEYTETGALKWCKPKGNDTEVFERQQETLYYITIFQVTDDLLGSSRRDVKSRRLVSSDSVIRWFGVLLCDNTSRGGVMNSTSRRYEDGAVTKHRILLAIQSLQSDVSP</sequence>
<evidence type="ECO:0000256" key="9">
    <source>
        <dbReference type="SAM" id="Phobius"/>
    </source>
</evidence>
<keyword evidence="11" id="KW-1185">Reference proteome</keyword>
<keyword evidence="8" id="KW-0407">Ion channel</keyword>
<dbReference type="GO" id="GO:0034220">
    <property type="term" value="P:monoatomic ion transmembrane transport"/>
    <property type="evidence" value="ECO:0007669"/>
    <property type="project" value="UniProtKB-KW"/>
</dbReference>
<dbReference type="GO" id="GO:1904669">
    <property type="term" value="P:ATP export"/>
    <property type="evidence" value="ECO:0007669"/>
    <property type="project" value="UniProtKB-ARBA"/>
</dbReference>
<evidence type="ECO:0000256" key="3">
    <source>
        <dbReference type="ARBA" id="ARBA00022448"/>
    </source>
</evidence>
<keyword evidence="4 9" id="KW-0812">Transmembrane</keyword>
<dbReference type="Proteomes" id="UP000824219">
    <property type="component" value="Linkage Group LG28"/>
</dbReference>
<comment type="similarity">
    <text evidence="2">Belongs to the CALHM family.</text>
</comment>
<evidence type="ECO:0000256" key="5">
    <source>
        <dbReference type="ARBA" id="ARBA00022989"/>
    </source>
</evidence>
<reference evidence="10 11" key="1">
    <citation type="submission" date="2021-06" db="EMBL/GenBank/DDBJ databases">
        <title>Chromosome-level genome assembly of the red-tail catfish (Hemibagrus wyckioides).</title>
        <authorList>
            <person name="Shao F."/>
        </authorList>
    </citation>
    <scope>NUCLEOTIDE SEQUENCE [LARGE SCALE GENOMIC DNA]</scope>
    <source>
        <strain evidence="10">EC202008001</strain>
        <tissue evidence="10">Blood</tissue>
    </source>
</reference>
<accession>A0A9D3N4M5</accession>
<evidence type="ECO:0000256" key="2">
    <source>
        <dbReference type="ARBA" id="ARBA00008497"/>
    </source>
</evidence>
<dbReference type="AlphaFoldDB" id="A0A9D3N4M5"/>
<dbReference type="EMBL" id="JAHKSW010000028">
    <property type="protein sequence ID" value="KAG7314327.1"/>
    <property type="molecule type" value="Genomic_DNA"/>
</dbReference>
<dbReference type="Pfam" id="PF14798">
    <property type="entry name" value="Ca_hom_mod"/>
    <property type="match status" value="1"/>
</dbReference>
<keyword evidence="6" id="KW-0406">Ion transport</keyword>
<evidence type="ECO:0000256" key="4">
    <source>
        <dbReference type="ARBA" id="ARBA00022692"/>
    </source>
</evidence>
<evidence type="ECO:0000313" key="10">
    <source>
        <dbReference type="EMBL" id="KAG7314327.1"/>
    </source>
</evidence>
<keyword evidence="7 9" id="KW-0472">Membrane</keyword>
<dbReference type="InterPro" id="IPR029569">
    <property type="entry name" value="CALHM"/>
</dbReference>
<evidence type="ECO:0000256" key="6">
    <source>
        <dbReference type="ARBA" id="ARBA00023065"/>
    </source>
</evidence>
<protein>
    <submittedName>
        <fullName evidence="10">Uncharacterized protein</fullName>
    </submittedName>
</protein>
<feature type="transmembrane region" description="Helical" evidence="9">
    <location>
        <begin position="109"/>
        <end position="125"/>
    </location>
</feature>
<proteinExistence type="inferred from homology"/>
<keyword evidence="5 9" id="KW-1133">Transmembrane helix</keyword>
<dbReference type="OrthoDB" id="8740304at2759"/>
<evidence type="ECO:0000313" key="11">
    <source>
        <dbReference type="Proteomes" id="UP000824219"/>
    </source>
</evidence>
<dbReference type="GO" id="GO:0016020">
    <property type="term" value="C:membrane"/>
    <property type="evidence" value="ECO:0007669"/>
    <property type="project" value="UniProtKB-SubCell"/>
</dbReference>
<gene>
    <name evidence="10" type="ORF">KOW79_021630</name>
</gene>
<comment type="caution">
    <text evidence="10">The sequence shown here is derived from an EMBL/GenBank/DDBJ whole genome shotgun (WGS) entry which is preliminary data.</text>
</comment>
<evidence type="ECO:0000256" key="8">
    <source>
        <dbReference type="ARBA" id="ARBA00023303"/>
    </source>
</evidence>